<evidence type="ECO:0000313" key="7">
    <source>
        <dbReference type="Proteomes" id="UP000056968"/>
    </source>
</evidence>
<dbReference type="KEGG" id="sbd:ATN00_14120"/>
<gene>
    <name evidence="6" type="ORF">ATN00_14120</name>
</gene>
<proteinExistence type="inferred from homology"/>
<dbReference type="GO" id="GO:0046872">
    <property type="term" value="F:metal ion binding"/>
    <property type="evidence" value="ECO:0007669"/>
    <property type="project" value="UniProtKB-KW"/>
</dbReference>
<keyword evidence="7" id="KW-1185">Reference proteome</keyword>
<dbReference type="PROSITE" id="PS51891">
    <property type="entry name" value="CENP_V_GFA"/>
    <property type="match status" value="1"/>
</dbReference>
<keyword evidence="2" id="KW-0479">Metal-binding</keyword>
<protein>
    <submittedName>
        <fullName evidence="6">Aldehyde-activating protein</fullName>
    </submittedName>
</protein>
<dbReference type="SUPFAM" id="SSF51316">
    <property type="entry name" value="Mss4-like"/>
    <property type="match status" value="1"/>
</dbReference>
<dbReference type="EMBL" id="CP013264">
    <property type="protein sequence ID" value="ALR21256.1"/>
    <property type="molecule type" value="Genomic_DNA"/>
</dbReference>
<dbReference type="PANTHER" id="PTHR33337">
    <property type="entry name" value="GFA DOMAIN-CONTAINING PROTEIN"/>
    <property type="match status" value="1"/>
</dbReference>
<keyword evidence="4" id="KW-0456">Lyase</keyword>
<accession>A0A0S3F0R0</accession>
<comment type="similarity">
    <text evidence="1">Belongs to the Gfa family.</text>
</comment>
<evidence type="ECO:0000256" key="2">
    <source>
        <dbReference type="ARBA" id="ARBA00022723"/>
    </source>
</evidence>
<dbReference type="InterPro" id="IPR006913">
    <property type="entry name" value="CENP-V/GFA"/>
</dbReference>
<dbReference type="AlphaFoldDB" id="A0A0S3F0R0"/>
<evidence type="ECO:0000256" key="3">
    <source>
        <dbReference type="ARBA" id="ARBA00022833"/>
    </source>
</evidence>
<keyword evidence="3" id="KW-0862">Zinc</keyword>
<evidence type="ECO:0000256" key="1">
    <source>
        <dbReference type="ARBA" id="ARBA00005495"/>
    </source>
</evidence>
<reference evidence="6 7" key="1">
    <citation type="submission" date="2015-11" db="EMBL/GenBank/DDBJ databases">
        <title>A Two-component Flavoprotein Monooxygenase System MeaXY Responsible for para-Hydroxylation of 2-Methyl-6-ethylaniline and 2,6-Diethylaniline in Sphingobium baderi DE-13.</title>
        <authorList>
            <person name="Cheng M."/>
            <person name="Meng Q."/>
            <person name="Yang Y."/>
            <person name="Chu C."/>
            <person name="Yan X."/>
            <person name="He J."/>
            <person name="Li S."/>
        </authorList>
    </citation>
    <scope>NUCLEOTIDE SEQUENCE [LARGE SCALE GENOMIC DNA]</scope>
    <source>
        <strain evidence="6 7">DE-13</strain>
    </source>
</reference>
<dbReference type="Pfam" id="PF04828">
    <property type="entry name" value="GFA"/>
    <property type="match status" value="1"/>
</dbReference>
<name>A0A0S3F0R0_9SPHN</name>
<dbReference type="STRING" id="1332080.ATN00_14120"/>
<evidence type="ECO:0000259" key="5">
    <source>
        <dbReference type="PROSITE" id="PS51891"/>
    </source>
</evidence>
<dbReference type="InterPro" id="IPR011057">
    <property type="entry name" value="Mss4-like_sf"/>
</dbReference>
<sequence length="131" mass="14423">MATGRCQCGAIRYEARGEPVYSALCHCADCRRSAGAPMVGWALFAQEDLTISAAPVLYPSSENATRHFCGKCGTGLFYTNPVTFPGMVDIQTATFDDQSLFPPVIHVQYVEAAPWMENVHNLPKFDRYPEA</sequence>
<dbReference type="Gene3D" id="3.90.1590.10">
    <property type="entry name" value="glutathione-dependent formaldehyde- activating enzyme (gfa)"/>
    <property type="match status" value="1"/>
</dbReference>
<evidence type="ECO:0000256" key="4">
    <source>
        <dbReference type="ARBA" id="ARBA00023239"/>
    </source>
</evidence>
<dbReference type="Proteomes" id="UP000056968">
    <property type="component" value="Chromosome"/>
</dbReference>
<evidence type="ECO:0000313" key="6">
    <source>
        <dbReference type="EMBL" id="ALR21256.1"/>
    </source>
</evidence>
<organism evidence="6 7">
    <name type="scientific">Sphingobium baderi</name>
    <dbReference type="NCBI Taxonomy" id="1332080"/>
    <lineage>
        <taxon>Bacteria</taxon>
        <taxon>Pseudomonadati</taxon>
        <taxon>Pseudomonadota</taxon>
        <taxon>Alphaproteobacteria</taxon>
        <taxon>Sphingomonadales</taxon>
        <taxon>Sphingomonadaceae</taxon>
        <taxon>Sphingobium</taxon>
    </lineage>
</organism>
<dbReference type="PANTHER" id="PTHR33337:SF40">
    <property type="entry name" value="CENP-V_GFA DOMAIN-CONTAINING PROTEIN-RELATED"/>
    <property type="match status" value="1"/>
</dbReference>
<dbReference type="GO" id="GO:0016846">
    <property type="term" value="F:carbon-sulfur lyase activity"/>
    <property type="evidence" value="ECO:0007669"/>
    <property type="project" value="InterPro"/>
</dbReference>
<dbReference type="OrthoDB" id="7186766at2"/>
<dbReference type="RefSeq" id="WP_062065825.1">
    <property type="nucleotide sequence ID" value="NZ_CP013264.1"/>
</dbReference>
<feature type="domain" description="CENP-V/GFA" evidence="5">
    <location>
        <begin position="2"/>
        <end position="116"/>
    </location>
</feature>